<proteinExistence type="predicted"/>
<accession>A0ABU1FC43</accession>
<gene>
    <name evidence="1" type="ORF">RGD00_17850</name>
</gene>
<reference evidence="1 2" key="1">
    <citation type="submission" date="2023-09" db="EMBL/GenBank/DDBJ databases">
        <title>Xinfangfangia sedmenti sp. nov., isolated the sedment.</title>
        <authorList>
            <person name="Xu L."/>
        </authorList>
    </citation>
    <scope>NUCLEOTIDE SEQUENCE [LARGE SCALE GENOMIC DNA]</scope>
    <source>
        <strain evidence="1 2">LG-4</strain>
    </source>
</reference>
<organism evidence="1 2">
    <name type="scientific">Ruixingdingia sedimenti</name>
    <dbReference type="NCBI Taxonomy" id="3073604"/>
    <lineage>
        <taxon>Bacteria</taxon>
        <taxon>Pseudomonadati</taxon>
        <taxon>Pseudomonadota</taxon>
        <taxon>Alphaproteobacteria</taxon>
        <taxon>Rhodobacterales</taxon>
        <taxon>Paracoccaceae</taxon>
        <taxon>Ruixingdingia</taxon>
    </lineage>
</organism>
<protein>
    <submittedName>
        <fullName evidence="1">Uncharacterized protein</fullName>
    </submittedName>
</protein>
<evidence type="ECO:0000313" key="1">
    <source>
        <dbReference type="EMBL" id="MDR5654480.1"/>
    </source>
</evidence>
<dbReference type="EMBL" id="JAVKPH010000027">
    <property type="protein sequence ID" value="MDR5654480.1"/>
    <property type="molecule type" value="Genomic_DNA"/>
</dbReference>
<dbReference type="Proteomes" id="UP001247754">
    <property type="component" value="Unassembled WGS sequence"/>
</dbReference>
<keyword evidence="2" id="KW-1185">Reference proteome</keyword>
<evidence type="ECO:0000313" key="2">
    <source>
        <dbReference type="Proteomes" id="UP001247754"/>
    </source>
</evidence>
<comment type="caution">
    <text evidence="1">The sequence shown here is derived from an EMBL/GenBank/DDBJ whole genome shotgun (WGS) entry which is preliminary data.</text>
</comment>
<sequence>MSPEIQALIDQADASIAQMESARLRYTIARFNHVVLSASDFALDFTFENNGDGTRTAIAAHMTALWKAPQFTKQDAETLAAAAADGAGRPAKAVFINDAVDLMVTNTRQHIERLRALAA</sequence>
<name>A0ABU1FC43_9RHOB</name>
<dbReference type="RefSeq" id="WP_310458637.1">
    <property type="nucleotide sequence ID" value="NZ_JAVKPH010000027.1"/>
</dbReference>